<protein>
    <submittedName>
        <fullName evidence="1">Uncharacterized protein</fullName>
    </submittedName>
</protein>
<dbReference type="Proteomes" id="UP000011668">
    <property type="component" value="Unassembled WGS sequence"/>
</dbReference>
<sequence length="46" mass="5050">MFCLFDAIISGENTNVVPPSELGDRETPTSEGWLVTTQLCKHPAED</sequence>
<gene>
    <name evidence="1" type="ORF">AG1IA_08113</name>
</gene>
<dbReference type="HOGENOM" id="CLU_3191625_0_0_1"/>
<evidence type="ECO:0000313" key="1">
    <source>
        <dbReference type="EMBL" id="ELU37862.1"/>
    </source>
</evidence>
<keyword evidence="2" id="KW-1185">Reference proteome</keyword>
<organism evidence="1 2">
    <name type="scientific">Thanatephorus cucumeris (strain AG1-IA)</name>
    <name type="common">Rice sheath blight fungus</name>
    <name type="synonym">Rhizoctonia solani</name>
    <dbReference type="NCBI Taxonomy" id="983506"/>
    <lineage>
        <taxon>Eukaryota</taxon>
        <taxon>Fungi</taxon>
        <taxon>Dikarya</taxon>
        <taxon>Basidiomycota</taxon>
        <taxon>Agaricomycotina</taxon>
        <taxon>Agaricomycetes</taxon>
        <taxon>Cantharellales</taxon>
        <taxon>Ceratobasidiaceae</taxon>
        <taxon>Rhizoctonia</taxon>
        <taxon>Rhizoctonia solani AG-1</taxon>
    </lineage>
</organism>
<proteinExistence type="predicted"/>
<reference evidence="1 2" key="1">
    <citation type="journal article" date="2013" name="Nat. Commun.">
        <title>The evolution and pathogenic mechanisms of the rice sheath blight pathogen.</title>
        <authorList>
            <person name="Zheng A."/>
            <person name="Lin R."/>
            <person name="Xu L."/>
            <person name="Qin P."/>
            <person name="Tang C."/>
            <person name="Ai P."/>
            <person name="Zhang D."/>
            <person name="Liu Y."/>
            <person name="Sun Z."/>
            <person name="Feng H."/>
            <person name="Wang Y."/>
            <person name="Chen Y."/>
            <person name="Liang X."/>
            <person name="Fu R."/>
            <person name="Li Q."/>
            <person name="Zhang J."/>
            <person name="Yu X."/>
            <person name="Xie Z."/>
            <person name="Ding L."/>
            <person name="Guan P."/>
            <person name="Tang J."/>
            <person name="Liang Y."/>
            <person name="Wang S."/>
            <person name="Deng Q."/>
            <person name="Li S."/>
            <person name="Zhu J."/>
            <person name="Wang L."/>
            <person name="Liu H."/>
            <person name="Li P."/>
        </authorList>
    </citation>
    <scope>NUCLEOTIDE SEQUENCE [LARGE SCALE GENOMIC DNA]</scope>
    <source>
        <strain evidence="2">AG-1 IA</strain>
    </source>
</reference>
<dbReference type="AlphaFoldDB" id="L8WM84"/>
<name>L8WM84_THACA</name>
<evidence type="ECO:0000313" key="2">
    <source>
        <dbReference type="Proteomes" id="UP000011668"/>
    </source>
</evidence>
<comment type="caution">
    <text evidence="1">The sequence shown here is derived from an EMBL/GenBank/DDBJ whole genome shotgun (WGS) entry which is preliminary data.</text>
</comment>
<dbReference type="EMBL" id="AFRT01002414">
    <property type="protein sequence ID" value="ELU37862.1"/>
    <property type="molecule type" value="Genomic_DNA"/>
</dbReference>
<accession>L8WM84</accession>